<dbReference type="EMBL" id="JBBNAE010000009">
    <property type="protein sequence ID" value="KAK9097282.1"/>
    <property type="molecule type" value="Genomic_DNA"/>
</dbReference>
<organism evidence="1 2">
    <name type="scientific">Stephania japonica</name>
    <dbReference type="NCBI Taxonomy" id="461633"/>
    <lineage>
        <taxon>Eukaryota</taxon>
        <taxon>Viridiplantae</taxon>
        <taxon>Streptophyta</taxon>
        <taxon>Embryophyta</taxon>
        <taxon>Tracheophyta</taxon>
        <taxon>Spermatophyta</taxon>
        <taxon>Magnoliopsida</taxon>
        <taxon>Ranunculales</taxon>
        <taxon>Menispermaceae</taxon>
        <taxon>Menispermoideae</taxon>
        <taxon>Cissampelideae</taxon>
        <taxon>Stephania</taxon>
    </lineage>
</organism>
<comment type="caution">
    <text evidence="1">The sequence shown here is derived from an EMBL/GenBank/DDBJ whole genome shotgun (WGS) entry which is preliminary data.</text>
</comment>
<keyword evidence="2" id="KW-1185">Reference proteome</keyword>
<sequence length="108" mass="12115">MNGRLAEVSEIEQTPELREKIFKEVMGQEGHGHVRTYGLGPSYRDVFGSTSNVPADVTIQALRNEVMTTNAKVDSQQMLIDSMVEFLAKTGFRFSPNEQVKVKIIDII</sequence>
<reference evidence="1 2" key="1">
    <citation type="submission" date="2024-01" db="EMBL/GenBank/DDBJ databases">
        <title>Genome assemblies of Stephania.</title>
        <authorList>
            <person name="Yang L."/>
        </authorList>
    </citation>
    <scope>NUCLEOTIDE SEQUENCE [LARGE SCALE GENOMIC DNA]</scope>
    <source>
        <strain evidence="1">QJT</strain>
        <tissue evidence="1">Leaf</tissue>
    </source>
</reference>
<evidence type="ECO:0000313" key="1">
    <source>
        <dbReference type="EMBL" id="KAK9097282.1"/>
    </source>
</evidence>
<gene>
    <name evidence="1" type="ORF">Sjap_022779</name>
</gene>
<evidence type="ECO:0000313" key="2">
    <source>
        <dbReference type="Proteomes" id="UP001417504"/>
    </source>
</evidence>
<name>A0AAP0ESK8_9MAGN</name>
<dbReference type="Proteomes" id="UP001417504">
    <property type="component" value="Unassembled WGS sequence"/>
</dbReference>
<dbReference type="AlphaFoldDB" id="A0AAP0ESK8"/>
<protein>
    <submittedName>
        <fullName evidence="1">Uncharacterized protein</fullName>
    </submittedName>
</protein>
<accession>A0AAP0ESK8</accession>
<proteinExistence type="predicted"/>